<gene>
    <name evidence="1" type="ORF">CWC22_005445</name>
</gene>
<evidence type="ECO:0000313" key="1">
    <source>
        <dbReference type="EMBL" id="QPB82458.1"/>
    </source>
</evidence>
<sequence length="111" mass="12785">MKSELKLAFQKEMAAAKEQYDNTQYSKSFYHLERAHILGQSFIIPHTQSHWWMLKLGFKRYSAREVIGQIARIFASVIFSRIWVPKGNTGGTNVSPIKPMPIPADLAEYLK</sequence>
<dbReference type="Proteomes" id="UP000305729">
    <property type="component" value="Chromosome 1"/>
</dbReference>
<name>A0A5S3URM1_9GAMM</name>
<dbReference type="EMBL" id="CP045429">
    <property type="protein sequence ID" value="QPB82458.1"/>
    <property type="molecule type" value="Genomic_DNA"/>
</dbReference>
<dbReference type="RefSeq" id="WP_138539448.1">
    <property type="nucleotide sequence ID" value="NZ_CP045429.1"/>
</dbReference>
<organism evidence="1 2">
    <name type="scientific">Pseudoalteromonas rubra</name>
    <dbReference type="NCBI Taxonomy" id="43658"/>
    <lineage>
        <taxon>Bacteria</taxon>
        <taxon>Pseudomonadati</taxon>
        <taxon>Pseudomonadota</taxon>
        <taxon>Gammaproteobacteria</taxon>
        <taxon>Alteromonadales</taxon>
        <taxon>Pseudoalteromonadaceae</taxon>
        <taxon>Pseudoalteromonas</taxon>
    </lineage>
</organism>
<proteinExistence type="predicted"/>
<protein>
    <submittedName>
        <fullName evidence="1">DUF3703 domain-containing protein</fullName>
    </submittedName>
</protein>
<dbReference type="AlphaFoldDB" id="A0A5S3URM1"/>
<accession>A0A5S3URM1</accession>
<dbReference type="Pfam" id="PF12487">
    <property type="entry name" value="DUF3703"/>
    <property type="match status" value="1"/>
</dbReference>
<evidence type="ECO:0000313" key="2">
    <source>
        <dbReference type="Proteomes" id="UP000305729"/>
    </source>
</evidence>
<reference evidence="1 2" key="1">
    <citation type="submission" date="2019-10" db="EMBL/GenBank/DDBJ databases">
        <title>Pseudoalteromonas rubra S4059.</title>
        <authorList>
            <person name="Paulsen S."/>
            <person name="Wang X."/>
        </authorList>
    </citation>
    <scope>NUCLEOTIDE SEQUENCE [LARGE SCALE GENOMIC DNA]</scope>
    <source>
        <strain evidence="1 2">S4059</strain>
    </source>
</reference>
<dbReference type="STRING" id="43658.AT705_17555"/>
<dbReference type="InterPro" id="IPR022172">
    <property type="entry name" value="DUF3703"/>
</dbReference>